<feature type="signal peptide" evidence="2">
    <location>
        <begin position="1"/>
        <end position="19"/>
    </location>
</feature>
<keyword evidence="3" id="KW-0675">Receptor</keyword>
<dbReference type="CDD" id="cd13520">
    <property type="entry name" value="PBP2_TAXI_TRAP"/>
    <property type="match status" value="1"/>
</dbReference>
<reference evidence="3 4" key="1">
    <citation type="submission" date="2023-07" db="EMBL/GenBank/DDBJ databases">
        <title>Genomic Encyclopedia of Type Strains, Phase IV (KMG-IV): sequencing the most valuable type-strain genomes for metagenomic binning, comparative biology and taxonomic classification.</title>
        <authorList>
            <person name="Goeker M."/>
        </authorList>
    </citation>
    <scope>NUCLEOTIDE SEQUENCE [LARGE SCALE GENOMIC DNA]</scope>
    <source>
        <strain evidence="3 4">DSM 17740</strain>
    </source>
</reference>
<evidence type="ECO:0000256" key="2">
    <source>
        <dbReference type="SAM" id="SignalP"/>
    </source>
</evidence>
<evidence type="ECO:0000313" key="4">
    <source>
        <dbReference type="Proteomes" id="UP001232445"/>
    </source>
</evidence>
<dbReference type="EMBL" id="JAUSUQ010000018">
    <property type="protein sequence ID" value="MDQ0340745.1"/>
    <property type="molecule type" value="Genomic_DNA"/>
</dbReference>
<protein>
    <submittedName>
        <fullName evidence="3">TRAP transporter TAXI family solute receptor</fullName>
    </submittedName>
</protein>
<keyword evidence="4" id="KW-1185">Reference proteome</keyword>
<dbReference type="InterPro" id="IPR011852">
    <property type="entry name" value="TRAP_TAXI"/>
</dbReference>
<feature type="region of interest" description="Disordered" evidence="1">
    <location>
        <begin position="24"/>
        <end position="47"/>
    </location>
</feature>
<dbReference type="Gene3D" id="3.40.190.10">
    <property type="entry name" value="Periplasmic binding protein-like II"/>
    <property type="match status" value="2"/>
</dbReference>
<sequence>MKRVLLIMLLGMLVVAAAACGGSTDTGTNGEEEQQGQGNQSESATPEVPADFTFGAATVGGFWYTLAGAMGEEIQKIFPESSVTVVEGGSVANLLGLGDGSFVIAFSNGQTIPEALNGLKAFEEPIANFGTIATMYPNVMQFVVRADSDIYTIEDLKGKRVSPGIRGYSGEIAFQQILDIHGMSYDDLAAVEYVGTADAANLIRDGHIDAFAGMLVAPASTFQELDTTIGIRLISLEESTIQALGEINEGYLPYTVEAETYANFKEDAQTVASYTVLLASTDLLSEEAGYELTKMIFEQQERWATLSNDLKDFNAKYSVEHNIGPYHPGAEKYYRELGLIE</sequence>
<gene>
    <name evidence="3" type="ORF">J2S00_003585</name>
</gene>
<organism evidence="3 4">
    <name type="scientific">Caldalkalibacillus uzonensis</name>
    <dbReference type="NCBI Taxonomy" id="353224"/>
    <lineage>
        <taxon>Bacteria</taxon>
        <taxon>Bacillati</taxon>
        <taxon>Bacillota</taxon>
        <taxon>Bacilli</taxon>
        <taxon>Bacillales</taxon>
        <taxon>Bacillaceae</taxon>
        <taxon>Caldalkalibacillus</taxon>
    </lineage>
</organism>
<dbReference type="RefSeq" id="WP_307342904.1">
    <property type="nucleotide sequence ID" value="NZ_JAUSUQ010000018.1"/>
</dbReference>
<comment type="caution">
    <text evidence="3">The sequence shown here is derived from an EMBL/GenBank/DDBJ whole genome shotgun (WGS) entry which is preliminary data.</text>
</comment>
<dbReference type="NCBIfam" id="TIGR02122">
    <property type="entry name" value="TRAP_TAXI"/>
    <property type="match status" value="1"/>
</dbReference>
<accession>A0ABU0CWI6</accession>
<feature type="chain" id="PRO_5045762859" evidence="2">
    <location>
        <begin position="20"/>
        <end position="341"/>
    </location>
</feature>
<dbReference type="PANTHER" id="PTHR42941:SF1">
    <property type="entry name" value="SLL1037 PROTEIN"/>
    <property type="match status" value="1"/>
</dbReference>
<dbReference type="Pfam" id="PF16868">
    <property type="entry name" value="NMT1_3"/>
    <property type="match status" value="1"/>
</dbReference>
<dbReference type="PROSITE" id="PS51257">
    <property type="entry name" value="PROKAR_LIPOPROTEIN"/>
    <property type="match status" value="1"/>
</dbReference>
<dbReference type="SUPFAM" id="SSF53850">
    <property type="entry name" value="Periplasmic binding protein-like II"/>
    <property type="match status" value="1"/>
</dbReference>
<name>A0ABU0CWI6_9BACI</name>
<feature type="compositionally biased region" description="Low complexity" evidence="1">
    <location>
        <begin position="24"/>
        <end position="43"/>
    </location>
</feature>
<dbReference type="Proteomes" id="UP001232445">
    <property type="component" value="Unassembled WGS sequence"/>
</dbReference>
<dbReference type="PANTHER" id="PTHR42941">
    <property type="entry name" value="SLL1037 PROTEIN"/>
    <property type="match status" value="1"/>
</dbReference>
<evidence type="ECO:0000313" key="3">
    <source>
        <dbReference type="EMBL" id="MDQ0340745.1"/>
    </source>
</evidence>
<keyword evidence="2" id="KW-0732">Signal</keyword>
<evidence type="ECO:0000256" key="1">
    <source>
        <dbReference type="SAM" id="MobiDB-lite"/>
    </source>
</evidence>
<proteinExistence type="predicted"/>